<dbReference type="PANTHER" id="PTHR33911:SF1">
    <property type="entry name" value="RRNA-PROCESSING PROTEIN EFG1"/>
    <property type="match status" value="1"/>
</dbReference>
<feature type="compositionally biased region" description="Basic residues" evidence="10">
    <location>
        <begin position="20"/>
        <end position="37"/>
    </location>
</feature>
<gene>
    <name evidence="11" type="ORF">P154DRAFT_574708</name>
</gene>
<keyword evidence="7 9" id="KW-0175">Coiled coil</keyword>
<feature type="compositionally biased region" description="Basic and acidic residues" evidence="10">
    <location>
        <begin position="208"/>
        <end position="247"/>
    </location>
</feature>
<accession>A0A6A5WL41</accession>
<dbReference type="Pfam" id="PF10153">
    <property type="entry name" value="Efg1"/>
    <property type="match status" value="1"/>
</dbReference>
<dbReference type="PANTHER" id="PTHR33911">
    <property type="entry name" value="RRNA-PROCESSING PROTEIN EFG1"/>
    <property type="match status" value="1"/>
</dbReference>
<keyword evidence="12" id="KW-1185">Reference proteome</keyword>
<dbReference type="InterPro" id="IPR019310">
    <property type="entry name" value="Efg1"/>
</dbReference>
<comment type="function">
    <text evidence="1">Involved in rRNA processing.</text>
</comment>
<feature type="coiled-coil region" evidence="9">
    <location>
        <begin position="123"/>
        <end position="150"/>
    </location>
</feature>
<protein>
    <recommendedName>
        <fullName evidence="4">rRNA-processing protein EFG1</fullName>
    </recommendedName>
    <alternativeName>
        <fullName evidence="5">rRNA-processing protein efg1</fullName>
    </alternativeName>
</protein>
<dbReference type="InterPro" id="IPR050786">
    <property type="entry name" value="EFG1_rRNA-proc"/>
</dbReference>
<evidence type="ECO:0000256" key="10">
    <source>
        <dbReference type="SAM" id="MobiDB-lite"/>
    </source>
</evidence>
<evidence type="ECO:0000256" key="9">
    <source>
        <dbReference type="SAM" id="Coils"/>
    </source>
</evidence>
<comment type="subcellular location">
    <subcellularLocation>
        <location evidence="2">Nucleus</location>
        <location evidence="2">Nucleolus</location>
    </subcellularLocation>
</comment>
<keyword evidence="8" id="KW-0539">Nucleus</keyword>
<feature type="region of interest" description="Disordered" evidence="10">
    <location>
        <begin position="1"/>
        <end position="55"/>
    </location>
</feature>
<evidence type="ECO:0000256" key="8">
    <source>
        <dbReference type="ARBA" id="ARBA00023242"/>
    </source>
</evidence>
<reference evidence="11" key="1">
    <citation type="journal article" date="2020" name="Stud. Mycol.">
        <title>101 Dothideomycetes genomes: a test case for predicting lifestyles and emergence of pathogens.</title>
        <authorList>
            <person name="Haridas S."/>
            <person name="Albert R."/>
            <person name="Binder M."/>
            <person name="Bloem J."/>
            <person name="Labutti K."/>
            <person name="Salamov A."/>
            <person name="Andreopoulos B."/>
            <person name="Baker S."/>
            <person name="Barry K."/>
            <person name="Bills G."/>
            <person name="Bluhm B."/>
            <person name="Cannon C."/>
            <person name="Castanera R."/>
            <person name="Culley D."/>
            <person name="Daum C."/>
            <person name="Ezra D."/>
            <person name="Gonzalez J."/>
            <person name="Henrissat B."/>
            <person name="Kuo A."/>
            <person name="Liang C."/>
            <person name="Lipzen A."/>
            <person name="Lutzoni F."/>
            <person name="Magnuson J."/>
            <person name="Mondo S."/>
            <person name="Nolan M."/>
            <person name="Ohm R."/>
            <person name="Pangilinan J."/>
            <person name="Park H.-J."/>
            <person name="Ramirez L."/>
            <person name="Alfaro M."/>
            <person name="Sun H."/>
            <person name="Tritt A."/>
            <person name="Yoshinaga Y."/>
            <person name="Zwiers L.-H."/>
            <person name="Turgeon B."/>
            <person name="Goodwin S."/>
            <person name="Spatafora J."/>
            <person name="Crous P."/>
            <person name="Grigoriev I."/>
        </authorList>
    </citation>
    <scope>NUCLEOTIDE SEQUENCE</scope>
    <source>
        <strain evidence="11">CBS 123094</strain>
    </source>
</reference>
<dbReference type="GO" id="GO:0030688">
    <property type="term" value="C:preribosome, small subunit precursor"/>
    <property type="evidence" value="ECO:0007669"/>
    <property type="project" value="TreeGrafter"/>
</dbReference>
<dbReference type="GO" id="GO:0000462">
    <property type="term" value="P:maturation of SSU-rRNA from tricistronic rRNA transcript (SSU-rRNA, 5.8S rRNA, LSU-rRNA)"/>
    <property type="evidence" value="ECO:0007669"/>
    <property type="project" value="TreeGrafter"/>
</dbReference>
<feature type="compositionally biased region" description="Basic and acidic residues" evidence="10">
    <location>
        <begin position="257"/>
        <end position="267"/>
    </location>
</feature>
<feature type="region of interest" description="Disordered" evidence="10">
    <location>
        <begin position="176"/>
        <end position="288"/>
    </location>
</feature>
<dbReference type="AlphaFoldDB" id="A0A6A5WL41"/>
<dbReference type="OrthoDB" id="47732at2759"/>
<evidence type="ECO:0000256" key="2">
    <source>
        <dbReference type="ARBA" id="ARBA00004604"/>
    </source>
</evidence>
<evidence type="ECO:0000256" key="5">
    <source>
        <dbReference type="ARBA" id="ARBA00019827"/>
    </source>
</evidence>
<dbReference type="EMBL" id="ML977581">
    <property type="protein sequence ID" value="KAF2001708.1"/>
    <property type="molecule type" value="Genomic_DNA"/>
</dbReference>
<evidence type="ECO:0000256" key="6">
    <source>
        <dbReference type="ARBA" id="ARBA00022552"/>
    </source>
</evidence>
<comment type="similarity">
    <text evidence="3">Belongs to the EFG1 family.</text>
</comment>
<name>A0A6A5WL41_9PLEO</name>
<sequence>MSQKRKLAEAAGGDAPAQKSFKKSRPNFKPGGHHPKAKGFQPRRDEGTTSIGALKSRVRDLKRMLEHVDSQPKNKMPANIRIDRERELAACEHEIAEKTAAAREAEYRNKIIGKYHHVRFFDRQKATRILKRLRRELSNLEDESQRPELLQKIHDAEVDTNYPQYYPLMKPYSALYPKTKREKSNSEEPTEGEDNSAKEGGHVSGPKGDPDMWKAIERAMEDGTLDELRNSKADMPDYQQRGETREKEKKRKHDKKKKEASEAKQRQNETMTTDAREDDEGSDGGFFE</sequence>
<dbReference type="Proteomes" id="UP000799779">
    <property type="component" value="Unassembled WGS sequence"/>
</dbReference>
<organism evidence="11 12">
    <name type="scientific">Amniculicola lignicola CBS 123094</name>
    <dbReference type="NCBI Taxonomy" id="1392246"/>
    <lineage>
        <taxon>Eukaryota</taxon>
        <taxon>Fungi</taxon>
        <taxon>Dikarya</taxon>
        <taxon>Ascomycota</taxon>
        <taxon>Pezizomycotina</taxon>
        <taxon>Dothideomycetes</taxon>
        <taxon>Pleosporomycetidae</taxon>
        <taxon>Pleosporales</taxon>
        <taxon>Amniculicolaceae</taxon>
        <taxon>Amniculicola</taxon>
    </lineage>
</organism>
<proteinExistence type="inferred from homology"/>
<keyword evidence="6" id="KW-0698">rRNA processing</keyword>
<evidence type="ECO:0000256" key="3">
    <source>
        <dbReference type="ARBA" id="ARBA00006916"/>
    </source>
</evidence>
<evidence type="ECO:0000313" key="12">
    <source>
        <dbReference type="Proteomes" id="UP000799779"/>
    </source>
</evidence>
<evidence type="ECO:0000256" key="4">
    <source>
        <dbReference type="ARBA" id="ARBA00018689"/>
    </source>
</evidence>
<dbReference type="GO" id="GO:0005730">
    <property type="term" value="C:nucleolus"/>
    <property type="evidence" value="ECO:0007669"/>
    <property type="project" value="UniProtKB-SubCell"/>
</dbReference>
<evidence type="ECO:0000256" key="1">
    <source>
        <dbReference type="ARBA" id="ARBA00002773"/>
    </source>
</evidence>
<evidence type="ECO:0000256" key="7">
    <source>
        <dbReference type="ARBA" id="ARBA00023054"/>
    </source>
</evidence>
<evidence type="ECO:0000313" key="11">
    <source>
        <dbReference type="EMBL" id="KAF2001708.1"/>
    </source>
</evidence>